<name>A0ABW5T451_9BACI</name>
<keyword evidence="3" id="KW-1185">Reference proteome</keyword>
<dbReference type="EMBL" id="JBHUML010000005">
    <property type="protein sequence ID" value="MFD2706796.1"/>
    <property type="molecule type" value="Genomic_DNA"/>
</dbReference>
<dbReference type="Proteomes" id="UP001597520">
    <property type="component" value="Unassembled WGS sequence"/>
</dbReference>
<keyword evidence="2" id="KW-0547">Nucleotide-binding</keyword>
<keyword evidence="2" id="KW-0067">ATP-binding</keyword>
<evidence type="ECO:0000313" key="2">
    <source>
        <dbReference type="EMBL" id="MFD2706796.1"/>
    </source>
</evidence>
<gene>
    <name evidence="2" type="ORF">ACFSUB_15135</name>
</gene>
<reference evidence="3" key="1">
    <citation type="journal article" date="2019" name="Int. J. Syst. Evol. Microbiol.">
        <title>The Global Catalogue of Microorganisms (GCM) 10K type strain sequencing project: providing services to taxonomists for standard genome sequencing and annotation.</title>
        <authorList>
            <consortium name="The Broad Institute Genomics Platform"/>
            <consortium name="The Broad Institute Genome Sequencing Center for Infectious Disease"/>
            <person name="Wu L."/>
            <person name="Ma J."/>
        </authorList>
    </citation>
    <scope>NUCLEOTIDE SEQUENCE [LARGE SCALE GENOMIC DNA]</scope>
    <source>
        <strain evidence="3">KCTC 33792</strain>
    </source>
</reference>
<proteinExistence type="predicted"/>
<organism evidence="2 3">
    <name type="scientific">Salibacterium lacus</name>
    <dbReference type="NCBI Taxonomy" id="1898109"/>
    <lineage>
        <taxon>Bacteria</taxon>
        <taxon>Bacillati</taxon>
        <taxon>Bacillota</taxon>
        <taxon>Bacilli</taxon>
        <taxon>Bacillales</taxon>
        <taxon>Bacillaceae</taxon>
    </lineage>
</organism>
<sequence>MKIKKRDSSAVIDSLSSGVVPRRGIHHIMVGRAEEANQILSDLENVKEGASIVKFFIGDFGSGKSFIQGLIQQVGFQQKFVVTSADFSPEKRLYGRNGMALNLYSELMSNLATSTSPEGNALSVILEKWINTIQMEVVQERGYDGIDFSNRAFVREVEEKITKLVSEMDELTGGFDFAKIISVYYKGYVEDNQEDRRNALRWLRGEYPNKTEAKKDLSVSDIIDDSNYYSYLKVLSQFVKEIGYSGLILNFDEAINLYKINHAQAREKNYETILNMFNDALQGSLEGLYITFSGTKEFLTDERKGLYSYGALKRRLEVNKYETEQFRDLSQPVIQLSPLKHEEILVLLQKINEIHAHHFNYVSDVTEEDLKGFIIKEFSVPGAEKFTTVGHIVKRFIDGLNIMNQNPDFDRNEIFGQNVDSKDNKSISNTREQVEETKHEPADLEENQDTPSSNDDIMNRFSQS</sequence>
<evidence type="ECO:0000256" key="1">
    <source>
        <dbReference type="SAM" id="MobiDB-lite"/>
    </source>
</evidence>
<dbReference type="GO" id="GO:0005524">
    <property type="term" value="F:ATP binding"/>
    <property type="evidence" value="ECO:0007669"/>
    <property type="project" value="UniProtKB-KW"/>
</dbReference>
<dbReference type="Pfam" id="PF10923">
    <property type="entry name" value="BrxC_BrxD"/>
    <property type="match status" value="1"/>
</dbReference>
<dbReference type="InterPro" id="IPR021228">
    <property type="entry name" value="BrxD"/>
</dbReference>
<feature type="region of interest" description="Disordered" evidence="1">
    <location>
        <begin position="419"/>
        <end position="464"/>
    </location>
</feature>
<dbReference type="RefSeq" id="WP_380714096.1">
    <property type="nucleotide sequence ID" value="NZ_JBHUML010000005.1"/>
</dbReference>
<feature type="compositionally biased region" description="Basic and acidic residues" evidence="1">
    <location>
        <begin position="432"/>
        <end position="442"/>
    </location>
</feature>
<evidence type="ECO:0000313" key="3">
    <source>
        <dbReference type="Proteomes" id="UP001597520"/>
    </source>
</evidence>
<accession>A0ABW5T451</accession>
<comment type="caution">
    <text evidence="2">The sequence shown here is derived from an EMBL/GenBank/DDBJ whole genome shotgun (WGS) entry which is preliminary data.</text>
</comment>
<feature type="compositionally biased region" description="Polar residues" evidence="1">
    <location>
        <begin position="449"/>
        <end position="464"/>
    </location>
</feature>
<protein>
    <submittedName>
        <fullName evidence="2">ATP-binding protein</fullName>
    </submittedName>
</protein>